<dbReference type="GO" id="GO:0003924">
    <property type="term" value="F:GTPase activity"/>
    <property type="evidence" value="ECO:0007669"/>
    <property type="project" value="TreeGrafter"/>
</dbReference>
<name>A0A8S1VBZ1_9CILI</name>
<dbReference type="EMBL" id="CAJJDO010000061">
    <property type="protein sequence ID" value="CAD8174444.1"/>
    <property type="molecule type" value="Genomic_DNA"/>
</dbReference>
<reference evidence="4" key="1">
    <citation type="submission" date="2021-01" db="EMBL/GenBank/DDBJ databases">
        <authorList>
            <consortium name="Genoscope - CEA"/>
            <person name="William W."/>
        </authorList>
    </citation>
    <scope>NUCLEOTIDE SEQUENCE</scope>
</reference>
<dbReference type="AlphaFoldDB" id="A0A8S1VBZ1"/>
<dbReference type="GO" id="GO:0003746">
    <property type="term" value="F:translation elongation factor activity"/>
    <property type="evidence" value="ECO:0007669"/>
    <property type="project" value="UniProtKB-KW"/>
</dbReference>
<protein>
    <submittedName>
        <fullName evidence="4">Uncharacterized protein</fullName>
    </submittedName>
</protein>
<evidence type="ECO:0000313" key="4">
    <source>
        <dbReference type="EMBL" id="CAD8174444.1"/>
    </source>
</evidence>
<evidence type="ECO:0000256" key="2">
    <source>
        <dbReference type="ARBA" id="ARBA00022768"/>
    </source>
</evidence>
<gene>
    <name evidence="4" type="ORF">PPENT_87.1.T0610091</name>
</gene>
<keyword evidence="3" id="KW-0648">Protein biosynthesis</keyword>
<organism evidence="4 5">
    <name type="scientific">Paramecium pentaurelia</name>
    <dbReference type="NCBI Taxonomy" id="43138"/>
    <lineage>
        <taxon>Eukaryota</taxon>
        <taxon>Sar</taxon>
        <taxon>Alveolata</taxon>
        <taxon>Ciliophora</taxon>
        <taxon>Intramacronucleata</taxon>
        <taxon>Oligohymenophorea</taxon>
        <taxon>Peniculida</taxon>
        <taxon>Parameciidae</taxon>
        <taxon>Paramecium</taxon>
    </lineage>
</organism>
<keyword evidence="1" id="KW-0963">Cytoplasm</keyword>
<dbReference type="PANTHER" id="PTHR42908:SF10">
    <property type="entry name" value="EUKARYOTIC TRANSLATION ELONGATION FACTOR 2"/>
    <property type="match status" value="1"/>
</dbReference>
<sequence>MKNFNQERTSHKLEYTTKMIHKLFNYTQLILFSLNNQCDKYFLIKIIIQLSENINLNIVKTRLKNKNFSLRCSIQVDTLNYLYLITYLGRNNQLYAKRILLQQVNQALFNPLQNTKWQESLRLSVIIFFGIFKDIAFIIEPICKLANSIIEGNMDITNKMFYVLGLELTQEEQKLSGIYLLKAVMSKWINAVDILIEMIICIYLHLWRYKRIEHPIFFECPLNNTIPLSMKECDFKEPLILLQGVFQQISQSYLRPNTEKSGFFSFGRIFSGTIRTSIIGQRIFKKNTDDGQISKIHIRCSLWLYCMIRMLSYQGGVQYRINQNLIQSDQRIIQFHHQQKCLLDLKIQKINLYYKSV</sequence>
<evidence type="ECO:0000256" key="3">
    <source>
        <dbReference type="ARBA" id="ARBA00022917"/>
    </source>
</evidence>
<dbReference type="Proteomes" id="UP000689195">
    <property type="component" value="Unassembled WGS sequence"/>
</dbReference>
<accession>A0A8S1VBZ1</accession>
<evidence type="ECO:0000313" key="5">
    <source>
        <dbReference type="Proteomes" id="UP000689195"/>
    </source>
</evidence>
<dbReference type="GO" id="GO:1990904">
    <property type="term" value="C:ribonucleoprotein complex"/>
    <property type="evidence" value="ECO:0007669"/>
    <property type="project" value="TreeGrafter"/>
</dbReference>
<dbReference type="GO" id="GO:0005829">
    <property type="term" value="C:cytosol"/>
    <property type="evidence" value="ECO:0007669"/>
    <property type="project" value="TreeGrafter"/>
</dbReference>
<keyword evidence="5" id="KW-1185">Reference proteome</keyword>
<comment type="caution">
    <text evidence="4">The sequence shown here is derived from an EMBL/GenBank/DDBJ whole genome shotgun (WGS) entry which is preliminary data.</text>
</comment>
<dbReference type="PANTHER" id="PTHR42908">
    <property type="entry name" value="TRANSLATION ELONGATION FACTOR-RELATED"/>
    <property type="match status" value="1"/>
</dbReference>
<evidence type="ECO:0000256" key="1">
    <source>
        <dbReference type="ARBA" id="ARBA00022490"/>
    </source>
</evidence>
<keyword evidence="2" id="KW-0251">Elongation factor</keyword>
<dbReference type="GO" id="GO:0043022">
    <property type="term" value="F:ribosome binding"/>
    <property type="evidence" value="ECO:0007669"/>
    <property type="project" value="TreeGrafter"/>
</dbReference>
<proteinExistence type="predicted"/>